<feature type="compositionally biased region" description="Acidic residues" evidence="1">
    <location>
        <begin position="409"/>
        <end position="422"/>
    </location>
</feature>
<feature type="region of interest" description="Disordered" evidence="1">
    <location>
        <begin position="79"/>
        <end position="294"/>
    </location>
</feature>
<organism evidence="2 3">
    <name type="scientific">Fistulina hepatica ATCC 64428</name>
    <dbReference type="NCBI Taxonomy" id="1128425"/>
    <lineage>
        <taxon>Eukaryota</taxon>
        <taxon>Fungi</taxon>
        <taxon>Dikarya</taxon>
        <taxon>Basidiomycota</taxon>
        <taxon>Agaricomycotina</taxon>
        <taxon>Agaricomycetes</taxon>
        <taxon>Agaricomycetidae</taxon>
        <taxon>Agaricales</taxon>
        <taxon>Fistulinaceae</taxon>
        <taxon>Fistulina</taxon>
    </lineage>
</organism>
<feature type="region of interest" description="Disordered" evidence="1">
    <location>
        <begin position="1"/>
        <end position="50"/>
    </location>
</feature>
<evidence type="ECO:0000313" key="2">
    <source>
        <dbReference type="EMBL" id="KIY52976.1"/>
    </source>
</evidence>
<feature type="compositionally biased region" description="Polar residues" evidence="1">
    <location>
        <begin position="237"/>
        <end position="246"/>
    </location>
</feature>
<name>A0A0D7ANT3_9AGAR</name>
<reference evidence="2 3" key="1">
    <citation type="journal article" date="2015" name="Fungal Genet. Biol.">
        <title>Evolution of novel wood decay mechanisms in Agaricales revealed by the genome sequences of Fistulina hepatica and Cylindrobasidium torrendii.</title>
        <authorList>
            <person name="Floudas D."/>
            <person name="Held B.W."/>
            <person name="Riley R."/>
            <person name="Nagy L.G."/>
            <person name="Koehler G."/>
            <person name="Ransdell A.S."/>
            <person name="Younus H."/>
            <person name="Chow J."/>
            <person name="Chiniquy J."/>
            <person name="Lipzen A."/>
            <person name="Tritt A."/>
            <person name="Sun H."/>
            <person name="Haridas S."/>
            <person name="LaButti K."/>
            <person name="Ohm R.A."/>
            <person name="Kues U."/>
            <person name="Blanchette R.A."/>
            <person name="Grigoriev I.V."/>
            <person name="Minto R.E."/>
            <person name="Hibbett D.S."/>
        </authorList>
    </citation>
    <scope>NUCLEOTIDE SEQUENCE [LARGE SCALE GENOMIC DNA]</scope>
    <source>
        <strain evidence="2 3">ATCC 64428</strain>
    </source>
</reference>
<feature type="compositionally biased region" description="Low complexity" evidence="1">
    <location>
        <begin position="165"/>
        <end position="208"/>
    </location>
</feature>
<evidence type="ECO:0000256" key="1">
    <source>
        <dbReference type="SAM" id="MobiDB-lite"/>
    </source>
</evidence>
<feature type="compositionally biased region" description="Polar residues" evidence="1">
    <location>
        <begin position="396"/>
        <end position="408"/>
    </location>
</feature>
<protein>
    <submittedName>
        <fullName evidence="2">Uncharacterized protein</fullName>
    </submittedName>
</protein>
<accession>A0A0D7ANT3</accession>
<feature type="region of interest" description="Disordered" evidence="1">
    <location>
        <begin position="396"/>
        <end position="432"/>
    </location>
</feature>
<dbReference type="AlphaFoldDB" id="A0A0D7ANT3"/>
<evidence type="ECO:0000313" key="3">
    <source>
        <dbReference type="Proteomes" id="UP000054144"/>
    </source>
</evidence>
<feature type="compositionally biased region" description="Polar residues" evidence="1">
    <location>
        <begin position="254"/>
        <end position="271"/>
    </location>
</feature>
<keyword evidence="3" id="KW-1185">Reference proteome</keyword>
<proteinExistence type="predicted"/>
<dbReference type="EMBL" id="KN881629">
    <property type="protein sequence ID" value="KIY52976.1"/>
    <property type="molecule type" value="Genomic_DNA"/>
</dbReference>
<dbReference type="Proteomes" id="UP000054144">
    <property type="component" value="Unassembled WGS sequence"/>
</dbReference>
<feature type="compositionally biased region" description="Polar residues" evidence="1">
    <location>
        <begin position="1"/>
        <end position="12"/>
    </location>
</feature>
<sequence length="519" mass="57060">MHNQASTSSTRRGAQPAPAAVRNGQRNDPEIIEVDTLPGNSKDIPIDIDEMDGNSAHKAIVIENIPGISADNAIDVESYVDLHPSRPGYQPEMHPRRRPSSSQQAHRPASGGRSNTTGHSQNIREKRKSTAGFSGNGSPSKKRRPNRTDKVEDVRQQRPGARLASTNSTNSTKSTNPTNSTIRLSSFSSQSRSGTVTSPTSAASSSRSQPRKRTEPQINREGPSSYPQHPDPKWKRSTSARFSTPLNRLPARTRQYSNSQQTAISLVSSDSPEIEELPSLPGTPTMEISPFPEDTFQRHDSPQYEPLTPPLPESSSSTRECTRADTVPHDTYANVSLGVAGSPLPMNLCDSEEEEYRSYLGRDIDDETMWSPLPSPKPDVNGIDVDELVLDVETDSGSSIFGDNTQATADDDSSSSCYEEEGDLGHRHTETSLKPYTYPKRHIYRGSYDARSARFPGTHLLLPKALVGYRPPDASALVLRHTSPLGNRSRCMEIERVMGFDRLHLTTHTDKPPSSAHYD</sequence>
<feature type="compositionally biased region" description="Polar residues" evidence="1">
    <location>
        <begin position="112"/>
        <end position="121"/>
    </location>
</feature>
<gene>
    <name evidence="2" type="ORF">FISHEDRAFT_69433</name>
</gene>
<feature type="compositionally biased region" description="Basic and acidic residues" evidence="1">
    <location>
        <begin position="146"/>
        <end position="156"/>
    </location>
</feature>